<dbReference type="EMBL" id="VTEH01000002">
    <property type="protein sequence ID" value="TYR77004.1"/>
    <property type="molecule type" value="Genomic_DNA"/>
</dbReference>
<organism evidence="2 3">
    <name type="scientific">Rossellomorea vietnamensis</name>
    <dbReference type="NCBI Taxonomy" id="218284"/>
    <lineage>
        <taxon>Bacteria</taxon>
        <taxon>Bacillati</taxon>
        <taxon>Bacillota</taxon>
        <taxon>Bacilli</taxon>
        <taxon>Bacillales</taxon>
        <taxon>Bacillaceae</taxon>
        <taxon>Rossellomorea</taxon>
    </lineage>
</organism>
<accession>A0A5D4KIA0</accession>
<evidence type="ECO:0000256" key="1">
    <source>
        <dbReference type="SAM" id="Phobius"/>
    </source>
</evidence>
<evidence type="ECO:0008006" key="4">
    <source>
        <dbReference type="Google" id="ProtNLM"/>
    </source>
</evidence>
<dbReference type="RefSeq" id="WP_148945696.1">
    <property type="nucleotide sequence ID" value="NZ_VTEH01000002.1"/>
</dbReference>
<keyword evidence="1" id="KW-0472">Membrane</keyword>
<dbReference type="Proteomes" id="UP000323317">
    <property type="component" value="Unassembled WGS sequence"/>
</dbReference>
<proteinExistence type="predicted"/>
<keyword evidence="1" id="KW-1133">Transmembrane helix</keyword>
<evidence type="ECO:0000313" key="2">
    <source>
        <dbReference type="EMBL" id="TYR77004.1"/>
    </source>
</evidence>
<feature type="transmembrane region" description="Helical" evidence="1">
    <location>
        <begin position="48"/>
        <end position="67"/>
    </location>
</feature>
<reference evidence="2 3" key="1">
    <citation type="submission" date="2019-08" db="EMBL/GenBank/DDBJ databases">
        <title>Bacillus genomes from the desert of Cuatro Cienegas, Coahuila.</title>
        <authorList>
            <person name="Olmedo-Alvarez G."/>
        </authorList>
    </citation>
    <scope>NUCLEOTIDE SEQUENCE [LARGE SCALE GENOMIC DNA]</scope>
    <source>
        <strain evidence="2 3">CH40_1T</strain>
    </source>
</reference>
<name>A0A5D4KIA0_9BACI</name>
<comment type="caution">
    <text evidence="2">The sequence shown here is derived from an EMBL/GenBank/DDBJ whole genome shotgun (WGS) entry which is preliminary data.</text>
</comment>
<dbReference type="Gene3D" id="2.60.40.3830">
    <property type="match status" value="2"/>
</dbReference>
<keyword evidence="1" id="KW-0812">Transmembrane</keyword>
<sequence length="337" mass="37762">MNDKLENLKKAMDATTHKGSHFTETHKQRVKAAIHSETRTIEKKPNRFMIFSLSAATVAIMLVLLSTHSMPNSEGNQSSHLEAVEDWAIRDEYGQNDNEKFSIISEPGLTAGKPSGYLFSFQEPFETYQGKELTINAHNKETGEKIIAAASEKIRKPSPGYSSLQRYTASFEIPYGGLWKYEVLLDGKFYGDVILSVNEPQGIKLPENIPGFVEQQDFEEIDWNRKAVNFNGGIIGNENKSGVIGIDMPSLTPQKWIWHLWGNKTSDLTVVGFHESSQTAYPILDNGWKWTMQLGSAVNGADAHVPCAVTIPKPGKWAFLLYDGDELFDVLVYEIEE</sequence>
<gene>
    <name evidence="2" type="ORF">FZC79_04710</name>
</gene>
<dbReference type="AlphaFoldDB" id="A0A5D4KIA0"/>
<protein>
    <recommendedName>
        <fullName evidence="4">DUF4871 domain-containing protein</fullName>
    </recommendedName>
</protein>
<evidence type="ECO:0000313" key="3">
    <source>
        <dbReference type="Proteomes" id="UP000323317"/>
    </source>
</evidence>